<reference evidence="4" key="1">
    <citation type="submission" date="2017-04" db="EMBL/GenBank/DDBJ databases">
        <authorList>
            <person name="Varghese N."/>
            <person name="Submissions S."/>
        </authorList>
    </citation>
    <scope>NUCLEOTIDE SEQUENCE [LARGE SCALE GENOMIC DNA]</scope>
    <source>
        <strain evidence="4">DSM 9293</strain>
    </source>
</reference>
<accession>A0A1W1WM17</accession>
<dbReference type="GO" id="GO:0016757">
    <property type="term" value="F:glycosyltransferase activity"/>
    <property type="evidence" value="ECO:0007669"/>
    <property type="project" value="UniProtKB-KW"/>
</dbReference>
<dbReference type="PANTHER" id="PTHR12526:SF630">
    <property type="entry name" value="GLYCOSYLTRANSFERASE"/>
    <property type="match status" value="1"/>
</dbReference>
<dbReference type="SUPFAM" id="SSF53756">
    <property type="entry name" value="UDP-Glycosyltransferase/glycogen phosphorylase"/>
    <property type="match status" value="1"/>
</dbReference>
<dbReference type="InterPro" id="IPR001296">
    <property type="entry name" value="Glyco_trans_1"/>
</dbReference>
<evidence type="ECO:0000313" key="3">
    <source>
        <dbReference type="EMBL" id="SMC07232.1"/>
    </source>
</evidence>
<dbReference type="OrthoDB" id="176403at2"/>
<dbReference type="Proteomes" id="UP000192660">
    <property type="component" value="Unassembled WGS sequence"/>
</dbReference>
<evidence type="ECO:0000313" key="4">
    <source>
        <dbReference type="Proteomes" id="UP000192660"/>
    </source>
</evidence>
<evidence type="ECO:0000259" key="1">
    <source>
        <dbReference type="Pfam" id="PF00534"/>
    </source>
</evidence>
<feature type="domain" description="Glycosyl transferase family 1" evidence="1">
    <location>
        <begin position="182"/>
        <end position="319"/>
    </location>
</feature>
<evidence type="ECO:0000259" key="2">
    <source>
        <dbReference type="Pfam" id="PF13439"/>
    </source>
</evidence>
<dbReference type="PANTHER" id="PTHR12526">
    <property type="entry name" value="GLYCOSYLTRANSFERASE"/>
    <property type="match status" value="1"/>
</dbReference>
<dbReference type="InterPro" id="IPR028098">
    <property type="entry name" value="Glyco_trans_4-like_N"/>
</dbReference>
<keyword evidence="3" id="KW-0328">Glycosyltransferase</keyword>
<name>A0A1W1WM17_SULTA</name>
<dbReference type="Pfam" id="PF00534">
    <property type="entry name" value="Glycos_transf_1"/>
    <property type="match status" value="1"/>
</dbReference>
<dbReference type="CDD" id="cd03811">
    <property type="entry name" value="GT4_GT28_WabH-like"/>
    <property type="match status" value="1"/>
</dbReference>
<dbReference type="EMBL" id="FWWY01000001">
    <property type="protein sequence ID" value="SMC07232.1"/>
    <property type="molecule type" value="Genomic_DNA"/>
</dbReference>
<dbReference type="Gene3D" id="3.40.50.2000">
    <property type="entry name" value="Glycogen Phosphorylase B"/>
    <property type="match status" value="2"/>
</dbReference>
<organism evidence="3 4">
    <name type="scientific">Sulfobacillus thermosulfidooxidans (strain DSM 9293 / VKM B-1269 / AT-1)</name>
    <dbReference type="NCBI Taxonomy" id="929705"/>
    <lineage>
        <taxon>Bacteria</taxon>
        <taxon>Bacillati</taxon>
        <taxon>Bacillota</taxon>
        <taxon>Clostridia</taxon>
        <taxon>Eubacteriales</taxon>
        <taxon>Clostridiales Family XVII. Incertae Sedis</taxon>
        <taxon>Sulfobacillus</taxon>
    </lineage>
</organism>
<sequence>MVNLAIVSRRLSGRGGMETVIKTVAQTAQADRLPLSLWSMGRLLDTQWLHNISYRDVNIDQGTGRRLQLRAKLPLYIMALTRLLKDSDVDTLLVTDPTFVEAAHWARRIVRRPLRIFSWVHFSLDKLANISSLRLADGHLAISQGIKRQLADIPVSAPIFVVHNPLPYDFHPIPPGSMAPGQLLYVGRLNNHQKRLDLLFEALAQIAGPWQLNIMGDGPDSTWLKELTHQLGIDNRVHFNGWQPNPWRLANPRALVLTSDFEGFPMVLVEGLAHGIPVIATNCPTGPEDIVENHKNGLLVPTGSIPAIRDAIRIALDREWPWLLSPQEIQQDIISRFNASHVFRTMLNAINSVPLR</sequence>
<feature type="domain" description="Glycosyltransferase subfamily 4-like N-terminal" evidence="2">
    <location>
        <begin position="15"/>
        <end position="166"/>
    </location>
</feature>
<dbReference type="AlphaFoldDB" id="A0A1W1WM17"/>
<dbReference type="STRING" id="28034.BFX07_06740"/>
<gene>
    <name evidence="3" type="ORF">SAMN00768000_3279</name>
</gene>
<protein>
    <submittedName>
        <fullName evidence="3">UDP-D-galactose:(Glucosyl)LPS alpha-1,6-D-galactosyltransferase</fullName>
    </submittedName>
</protein>
<dbReference type="Pfam" id="PF13439">
    <property type="entry name" value="Glyco_transf_4"/>
    <property type="match status" value="1"/>
</dbReference>
<proteinExistence type="predicted"/>
<dbReference type="RefSeq" id="WP_020374797.1">
    <property type="nucleotide sequence ID" value="NZ_FWWY01000001.1"/>
</dbReference>
<keyword evidence="4" id="KW-1185">Reference proteome</keyword>
<keyword evidence="3" id="KW-0808">Transferase</keyword>